<gene>
    <name evidence="2" type="ORF">V9T40_007284</name>
</gene>
<feature type="region of interest" description="Disordered" evidence="1">
    <location>
        <begin position="669"/>
        <end position="721"/>
    </location>
</feature>
<feature type="compositionally biased region" description="Basic and acidic residues" evidence="1">
    <location>
        <begin position="25"/>
        <end position="41"/>
    </location>
</feature>
<dbReference type="EMBL" id="JBBCAQ010000002">
    <property type="protein sequence ID" value="KAK7605426.1"/>
    <property type="molecule type" value="Genomic_DNA"/>
</dbReference>
<proteinExistence type="predicted"/>
<protein>
    <submittedName>
        <fullName evidence="2">Uncharacterized protein</fullName>
    </submittedName>
</protein>
<feature type="compositionally biased region" description="Polar residues" evidence="1">
    <location>
        <begin position="837"/>
        <end position="848"/>
    </location>
</feature>
<accession>A0AAN9TW23</accession>
<feature type="compositionally biased region" description="Basic and acidic residues" evidence="1">
    <location>
        <begin position="127"/>
        <end position="137"/>
    </location>
</feature>
<reference evidence="2 3" key="1">
    <citation type="submission" date="2024-03" db="EMBL/GenBank/DDBJ databases">
        <title>Adaptation during the transition from Ophiocordyceps entomopathogen to insect associate is accompanied by gene loss and intensified selection.</title>
        <authorList>
            <person name="Ward C.M."/>
            <person name="Onetto C.A."/>
            <person name="Borneman A.R."/>
        </authorList>
    </citation>
    <scope>NUCLEOTIDE SEQUENCE [LARGE SCALE GENOMIC DNA]</scope>
    <source>
        <strain evidence="2">AWRI1</strain>
        <tissue evidence="2">Single Adult Female</tissue>
    </source>
</reference>
<evidence type="ECO:0000313" key="3">
    <source>
        <dbReference type="Proteomes" id="UP001367676"/>
    </source>
</evidence>
<evidence type="ECO:0000313" key="2">
    <source>
        <dbReference type="EMBL" id="KAK7605426.1"/>
    </source>
</evidence>
<organism evidence="2 3">
    <name type="scientific">Parthenolecanium corni</name>
    <dbReference type="NCBI Taxonomy" id="536013"/>
    <lineage>
        <taxon>Eukaryota</taxon>
        <taxon>Metazoa</taxon>
        <taxon>Ecdysozoa</taxon>
        <taxon>Arthropoda</taxon>
        <taxon>Hexapoda</taxon>
        <taxon>Insecta</taxon>
        <taxon>Pterygota</taxon>
        <taxon>Neoptera</taxon>
        <taxon>Paraneoptera</taxon>
        <taxon>Hemiptera</taxon>
        <taxon>Sternorrhyncha</taxon>
        <taxon>Coccoidea</taxon>
        <taxon>Coccidae</taxon>
        <taxon>Parthenolecanium</taxon>
    </lineage>
</organism>
<feature type="compositionally biased region" description="Low complexity" evidence="1">
    <location>
        <begin position="109"/>
        <end position="124"/>
    </location>
</feature>
<name>A0AAN9TW23_9HEMI</name>
<keyword evidence="3" id="KW-1185">Reference proteome</keyword>
<dbReference type="Proteomes" id="UP001367676">
    <property type="component" value="Unassembled WGS sequence"/>
</dbReference>
<feature type="region of interest" description="Disordered" evidence="1">
    <location>
        <begin position="1"/>
        <end position="149"/>
    </location>
</feature>
<sequence length="1613" mass="184070">MPEPTKPKFKASAPYAGVWSPGQTRKLERRSSDVEEKRTDVADAGSSNPAIWSPRSAPSSPTLERKSYKPVKFESPVLSRKSKTPKSRESPISKPEVKFSDTNSNLKRIISNSTNNNDSSVITSASRVRDERSKDTSFKNGCDYTESSGSREEIEKLTTTITNNASLINTTVSKLPRVQNPTITLLQKAREGQLPKGALYLDQTMSDKHSRETIKRIQPNEIVYTIQREYENESENSKRAKKMAQLSGKKSDGIGPTTKEGISTITKSDLRDENHAKWYKQMYESLHKAYDDQDYVTIRYKSKARERSYAPNGGGYVSEPEHFSGYNSDYDARRFATPDDKCTSKNKENQYAYGTVPRSSMGAVSRAVDQYKNWPGRIEDYEPGRSSIAQNDNRGLSNGGIYGYATRKPLSHLHGSGYESDSTLVFKRREDNQQPISPAEQRSLYKSIQKGGEVPLHGLRKLAPEKPKDNSDIEYFPISAHLTRIRVHKSKQISEVKKKALTFGSFKRSARMASPANLAAPPAPPERKSSKYTSALKFCSKMAKPYTITKKKASSSTSKTTENLAKPSPLQSPAAVRKAVSDKRSSSGTIVKSSTTYYTSTKHPKEDKSLKVTVAISAKGKDVLKTSTLAKKSPTSTKNSQRNKTFVSYIENTPKTSSPSTIVKLARKTSAENAVRKSKNKRKTAPSPAPTPVTQNSVTRSAPERVDNSATAPHPKTVVYKRKIKSEPSLATMQIYLQQKKPVSDSKFRILEKQVPSSSQTSCYDRTLGFWERLDRSEPKAAQFWQGRSSSEPPPLNDKENEEPRVSSPSNRKIRGNRSPLKTIESIHGVRKKLQPPSRSTSSLNMSPINDHADYQMYVLELMHSTQKSRRFKELKSFYSSLERKGHLEKAVCNYELRPRLKGEEVIDYERWKELRKKEKAEEELQGLYRKLQFDQKHRNLLYSPNDIDQLKWTRERDRSLRIREKSVEDLRQIFQEETPKRQSRLEASRDVYKPLWRGWSVQDVANSYRHVTASERGRPIMEIKRSLSESARPIKHRGIWSSLSVEQLNALKSQLNEIYSTVSTLKRERIQQMLKKHEIAVDQIPRTDLHVRCNSMITKEQLYSSAKRQRLKSDSIASLPHLKDEAKGFSEVEKRNISKRLSHELMERMKQGKRKKHDLVIPRETLGAVAALKGKYKSSAMSRELNTSPRTCYSLDMSDEEMTRDEKNDLLLVLQPPKHGSSDTESLSSTASTVIHLGGTKRKREDKTDNLFRSSSVSDLKEIFGEHGDRYKEVCSPRPSKVCYRSSESSLYSRSRSVSPDPTKYYRAYLRMVKRGEVRKLRQKFESLEDLRTNVLRRYNQRCKRYRSDPELTRLMLAQQRPNGGASKTVVKGHEHGDVRYLKDRYERRYGTRRHYSRSVSPIHKVPFRLEDRLMPHINVISKQADLLQLRSPSPGSAGAGARGEVDRLRRHFEYRNRMSLIGQMYTSSPDFRELRNISPYLECEWIAHQYPQPVRAQSVSPTRSHCSAARSPRPYDAFANQRFDPAQHRPAHRYEPPSHEFHAGFRDSRVPSAVKFKEPVTRPYETFHPLSSAGLTTKEHHFENYGTESGISHAHSRLMDPWNNAVETTDP</sequence>
<evidence type="ECO:0000256" key="1">
    <source>
        <dbReference type="SAM" id="MobiDB-lite"/>
    </source>
</evidence>
<feature type="region of interest" description="Disordered" evidence="1">
    <location>
        <begin position="549"/>
        <end position="587"/>
    </location>
</feature>
<feature type="compositionally biased region" description="Polar residues" evidence="1">
    <location>
        <begin position="45"/>
        <end position="62"/>
    </location>
</feature>
<feature type="region of interest" description="Disordered" evidence="1">
    <location>
        <begin position="781"/>
        <end position="848"/>
    </location>
</feature>
<feature type="compositionally biased region" description="Basic and acidic residues" evidence="1">
    <location>
        <begin position="86"/>
        <end position="99"/>
    </location>
</feature>
<comment type="caution">
    <text evidence="2">The sequence shown here is derived from an EMBL/GenBank/DDBJ whole genome shotgun (WGS) entry which is preliminary data.</text>
</comment>